<organism evidence="1 2">
    <name type="scientific">Segatella copri</name>
    <dbReference type="NCBI Taxonomy" id="165179"/>
    <lineage>
        <taxon>Bacteria</taxon>
        <taxon>Pseudomonadati</taxon>
        <taxon>Bacteroidota</taxon>
        <taxon>Bacteroidia</taxon>
        <taxon>Bacteroidales</taxon>
        <taxon>Prevotellaceae</taxon>
        <taxon>Segatella</taxon>
    </lineage>
</organism>
<name>A0A6G1U102_9BACT</name>
<dbReference type="RefSeq" id="WP_153124297.1">
    <property type="nucleotide sequence ID" value="NZ_VZCB01000079.1"/>
</dbReference>
<dbReference type="AlphaFoldDB" id="A0A6G1U102"/>
<gene>
    <name evidence="1" type="ORF">F7D73_09795</name>
</gene>
<dbReference type="Proteomes" id="UP000480425">
    <property type="component" value="Unassembled WGS sequence"/>
</dbReference>
<dbReference type="OrthoDB" id="34963at171552"/>
<protein>
    <submittedName>
        <fullName evidence="1">Uncharacterized protein</fullName>
    </submittedName>
</protein>
<dbReference type="EMBL" id="VZCB01000079">
    <property type="protein sequence ID" value="MQN81232.1"/>
    <property type="molecule type" value="Genomic_DNA"/>
</dbReference>
<comment type="caution">
    <text evidence="1">The sequence shown here is derived from an EMBL/GenBank/DDBJ whole genome shotgun (WGS) entry which is preliminary data.</text>
</comment>
<accession>A0A6G1U102</accession>
<proteinExistence type="predicted"/>
<sequence length="115" mass="11943">MGVNLAELATKLGYDNDQRLHSQLKAADVKSGLLEDVARAIGCDVSLFYGGSSIPGSNDANAGGGTAVAGVGNNVNNSDALLRAFDELAAQRRLTEKAQAQVDELLSLVKVLSNK</sequence>
<evidence type="ECO:0000313" key="2">
    <source>
        <dbReference type="Proteomes" id="UP000480425"/>
    </source>
</evidence>
<evidence type="ECO:0000313" key="1">
    <source>
        <dbReference type="EMBL" id="MQN81232.1"/>
    </source>
</evidence>
<reference evidence="1 2" key="1">
    <citation type="submission" date="2019-09" db="EMBL/GenBank/DDBJ databases">
        <title>Distinct polysaccharide growth profiles of human intestinal Prevotella copri isolates.</title>
        <authorList>
            <person name="Fehlner-Peach H."/>
            <person name="Magnabosco C."/>
            <person name="Raghavan V."/>
            <person name="Scher J.U."/>
            <person name="Tett A."/>
            <person name="Cox L.M."/>
            <person name="Gottsegen C."/>
            <person name="Watters A."/>
            <person name="Wiltshire- Gordon J.D."/>
            <person name="Segata N."/>
            <person name="Bonneau R."/>
            <person name="Littman D.R."/>
        </authorList>
    </citation>
    <scope>NUCLEOTIDE SEQUENCE [LARGE SCALE GENOMIC DNA]</scope>
    <source>
        <strain evidence="2">iA622</strain>
    </source>
</reference>